<accession>A0A9W8HDE7</accession>
<comment type="caution">
    <text evidence="14">The sequence shown here is derived from an EMBL/GenBank/DDBJ whole genome shotgun (WGS) entry which is preliminary data.</text>
</comment>
<dbReference type="PANTHER" id="PTHR11043:SF0">
    <property type="entry name" value="COATOMER SUBUNIT ZETA"/>
    <property type="match status" value="1"/>
</dbReference>
<keyword evidence="10 12" id="KW-0968">Cytoplasmic vesicle</keyword>
<dbReference type="InterPro" id="IPR011012">
    <property type="entry name" value="Longin-like_dom_sf"/>
</dbReference>
<evidence type="ECO:0000313" key="15">
    <source>
        <dbReference type="Proteomes" id="UP001140217"/>
    </source>
</evidence>
<evidence type="ECO:0000256" key="4">
    <source>
        <dbReference type="ARBA" id="ARBA00022448"/>
    </source>
</evidence>
<name>A0A9W8HDE7_9FUNG</name>
<dbReference type="Proteomes" id="UP001140217">
    <property type="component" value="Unassembled WGS sequence"/>
</dbReference>
<comment type="subcellular location">
    <subcellularLocation>
        <location evidence="12">Cytoplasm</location>
    </subcellularLocation>
    <subcellularLocation>
        <location evidence="1 12">Golgi apparatus membrane</location>
        <topology evidence="1 12">Peripheral membrane protein</topology>
        <orientation evidence="1 12">Cytoplasmic side</orientation>
    </subcellularLocation>
    <subcellularLocation>
        <location evidence="12">Cytoplasmic vesicle</location>
        <location evidence="12">COPI-coated vesicle membrane</location>
        <topology evidence="12">Peripheral membrane protein</topology>
        <orientation evidence="12">Cytoplasmic side</orientation>
    </subcellularLocation>
</comment>
<comment type="subunit">
    <text evidence="3 12">Oligomeric complex that consists of at least the alpha, beta, beta', gamma, delta, epsilon and zeta subunits.</text>
</comment>
<evidence type="ECO:0000256" key="9">
    <source>
        <dbReference type="ARBA" id="ARBA00023136"/>
    </source>
</evidence>
<comment type="similarity">
    <text evidence="2 12">Belongs to the adaptor complexes small subunit family.</text>
</comment>
<dbReference type="PANTHER" id="PTHR11043">
    <property type="entry name" value="ZETA-COAT PROTEIN"/>
    <property type="match status" value="1"/>
</dbReference>
<gene>
    <name evidence="14" type="primary">RET3</name>
    <name evidence="14" type="ORF">H4R18_001300</name>
</gene>
<keyword evidence="15" id="KW-1185">Reference proteome</keyword>
<organism evidence="14 15">
    <name type="scientific">Coemansia javaensis</name>
    <dbReference type="NCBI Taxonomy" id="2761396"/>
    <lineage>
        <taxon>Eukaryota</taxon>
        <taxon>Fungi</taxon>
        <taxon>Fungi incertae sedis</taxon>
        <taxon>Zoopagomycota</taxon>
        <taxon>Kickxellomycotina</taxon>
        <taxon>Kickxellomycetes</taxon>
        <taxon>Kickxellales</taxon>
        <taxon>Kickxellaceae</taxon>
        <taxon>Coemansia</taxon>
    </lineage>
</organism>
<keyword evidence="7 12" id="KW-0653">Protein transport</keyword>
<evidence type="ECO:0000256" key="10">
    <source>
        <dbReference type="ARBA" id="ARBA00023329"/>
    </source>
</evidence>
<dbReference type="Pfam" id="PF01217">
    <property type="entry name" value="Clat_adaptor_s"/>
    <property type="match status" value="1"/>
</dbReference>
<keyword evidence="5 12" id="KW-0963">Cytoplasm</keyword>
<keyword evidence="4 12" id="KW-0813">Transport</keyword>
<evidence type="ECO:0000256" key="5">
    <source>
        <dbReference type="ARBA" id="ARBA00022490"/>
    </source>
</evidence>
<evidence type="ECO:0000313" key="14">
    <source>
        <dbReference type="EMBL" id="KAJ2784173.1"/>
    </source>
</evidence>
<evidence type="ECO:0000256" key="6">
    <source>
        <dbReference type="ARBA" id="ARBA00022892"/>
    </source>
</evidence>
<comment type="function">
    <text evidence="11">The coatomer is a cytosolic protein complex that binds to dilysine motifs and reversibly associates with Golgi non-clathrin-coated vesicles, which further mediate biosynthetic protein transport from the ER, via the Golgi up to the trans Golgi network. Coatomer complex is required for budding from Golgi membranes, and is essential for the retrograde Golgi-to-ER transport of dilysine-tagged proteins. The zeta subunit may be involved in regulating the coat assembly and, hence, the rate of biosynthetic protein transport due to its association-dissociation properties with the coatomer complex.</text>
</comment>
<evidence type="ECO:0000256" key="7">
    <source>
        <dbReference type="ARBA" id="ARBA00022927"/>
    </source>
</evidence>
<keyword evidence="9 12" id="KW-0472">Membrane</keyword>
<dbReference type="OrthoDB" id="10249988at2759"/>
<protein>
    <recommendedName>
        <fullName evidence="12">Coatomer subunit zeta</fullName>
    </recommendedName>
</protein>
<dbReference type="FunFam" id="3.30.450.60:FF:000013">
    <property type="entry name" value="Coatomer subunit zeta"/>
    <property type="match status" value="1"/>
</dbReference>
<sequence length="185" mass="20739">MANLSLYTVLAVVVLDSDGNRLLAKYYRRGPNAQQGRKSLKEQKKFESELFSKTRKSSSEIILLDGQTVLFKYVNDVYFYLVGNPEENELLLSTVLSSVVEAISILLKHNIDKRSLLDNLDMVVLALDEAIDDGIALETDPNAVAANVSKRGVDTIDMTLPNLNDQTLSDAYKQVKDRFNRALLR</sequence>
<dbReference type="InterPro" id="IPR039652">
    <property type="entry name" value="Coatomer_zeta"/>
</dbReference>
<keyword evidence="6 12" id="KW-0931">ER-Golgi transport</keyword>
<feature type="domain" description="AP complex mu/sigma subunit" evidence="13">
    <location>
        <begin position="9"/>
        <end position="151"/>
    </location>
</feature>
<evidence type="ECO:0000256" key="3">
    <source>
        <dbReference type="ARBA" id="ARBA00011775"/>
    </source>
</evidence>
<dbReference type="InterPro" id="IPR022775">
    <property type="entry name" value="AP_mu_sigma_su"/>
</dbReference>
<evidence type="ECO:0000256" key="11">
    <source>
        <dbReference type="ARBA" id="ARBA00045555"/>
    </source>
</evidence>
<evidence type="ECO:0000256" key="12">
    <source>
        <dbReference type="RuleBase" id="RU366053"/>
    </source>
</evidence>
<keyword evidence="8 12" id="KW-0333">Golgi apparatus</keyword>
<evidence type="ECO:0000256" key="1">
    <source>
        <dbReference type="ARBA" id="ARBA00004255"/>
    </source>
</evidence>
<dbReference type="GO" id="GO:0006890">
    <property type="term" value="P:retrograde vesicle-mediated transport, Golgi to endoplasmic reticulum"/>
    <property type="evidence" value="ECO:0007669"/>
    <property type="project" value="UniProtKB-UniRule"/>
</dbReference>
<reference evidence="14" key="1">
    <citation type="submission" date="2022-07" db="EMBL/GenBank/DDBJ databases">
        <title>Phylogenomic reconstructions and comparative analyses of Kickxellomycotina fungi.</title>
        <authorList>
            <person name="Reynolds N.K."/>
            <person name="Stajich J.E."/>
            <person name="Barry K."/>
            <person name="Grigoriev I.V."/>
            <person name="Crous P."/>
            <person name="Smith M.E."/>
        </authorList>
    </citation>
    <scope>NUCLEOTIDE SEQUENCE</scope>
    <source>
        <strain evidence="14">NBRC 105414</strain>
    </source>
</reference>
<proteinExistence type="inferred from homology"/>
<evidence type="ECO:0000256" key="8">
    <source>
        <dbReference type="ARBA" id="ARBA00023034"/>
    </source>
</evidence>
<dbReference type="Gene3D" id="3.30.450.60">
    <property type="match status" value="1"/>
</dbReference>
<dbReference type="GO" id="GO:0030126">
    <property type="term" value="C:COPI vesicle coat"/>
    <property type="evidence" value="ECO:0007669"/>
    <property type="project" value="UniProtKB-UniRule"/>
</dbReference>
<evidence type="ECO:0000259" key="13">
    <source>
        <dbReference type="Pfam" id="PF01217"/>
    </source>
</evidence>
<dbReference type="GO" id="GO:0006891">
    <property type="term" value="P:intra-Golgi vesicle-mediated transport"/>
    <property type="evidence" value="ECO:0007669"/>
    <property type="project" value="TreeGrafter"/>
</dbReference>
<dbReference type="GO" id="GO:0006886">
    <property type="term" value="P:intracellular protein transport"/>
    <property type="evidence" value="ECO:0007669"/>
    <property type="project" value="TreeGrafter"/>
</dbReference>
<dbReference type="EMBL" id="JANBUL010000032">
    <property type="protein sequence ID" value="KAJ2784173.1"/>
    <property type="molecule type" value="Genomic_DNA"/>
</dbReference>
<dbReference type="SUPFAM" id="SSF64356">
    <property type="entry name" value="SNARE-like"/>
    <property type="match status" value="1"/>
</dbReference>
<dbReference type="AlphaFoldDB" id="A0A9W8HDE7"/>
<evidence type="ECO:0000256" key="2">
    <source>
        <dbReference type="ARBA" id="ARBA00006972"/>
    </source>
</evidence>
<dbReference type="GO" id="GO:0000139">
    <property type="term" value="C:Golgi membrane"/>
    <property type="evidence" value="ECO:0007669"/>
    <property type="project" value="UniProtKB-SubCell"/>
</dbReference>